<sequence length="59" mass="6225">MTPHLQLQTPDIDITTNNNTQVASSVVGCRPQGRPPSSKNKSKIPIVRGGSHASARCAT</sequence>
<evidence type="ECO:0000313" key="3">
    <source>
        <dbReference type="Proteomes" id="UP000236291"/>
    </source>
</evidence>
<dbReference type="AlphaFoldDB" id="A0A2K3K855"/>
<comment type="caution">
    <text evidence="2">The sequence shown here is derived from an EMBL/GenBank/DDBJ whole genome shotgun (WGS) entry which is preliminary data.</text>
</comment>
<dbReference type="Proteomes" id="UP000236291">
    <property type="component" value="Unassembled WGS sequence"/>
</dbReference>
<dbReference type="EMBL" id="ASHM01148083">
    <property type="protein sequence ID" value="PNX62464.1"/>
    <property type="molecule type" value="Genomic_DNA"/>
</dbReference>
<protein>
    <submittedName>
        <fullName evidence="2">Uncharacterized protein</fullName>
    </submittedName>
</protein>
<evidence type="ECO:0000313" key="2">
    <source>
        <dbReference type="EMBL" id="PNX62464.1"/>
    </source>
</evidence>
<evidence type="ECO:0000256" key="1">
    <source>
        <dbReference type="SAM" id="MobiDB-lite"/>
    </source>
</evidence>
<feature type="region of interest" description="Disordered" evidence="1">
    <location>
        <begin position="26"/>
        <end position="59"/>
    </location>
</feature>
<accession>A0A2K3K855</accession>
<reference evidence="2 3" key="1">
    <citation type="journal article" date="2014" name="Am. J. Bot.">
        <title>Genome assembly and annotation for red clover (Trifolium pratense; Fabaceae).</title>
        <authorList>
            <person name="Istvanek J."/>
            <person name="Jaros M."/>
            <person name="Krenek A."/>
            <person name="Repkova J."/>
        </authorList>
    </citation>
    <scope>NUCLEOTIDE SEQUENCE [LARGE SCALE GENOMIC DNA]</scope>
    <source>
        <strain evidence="3">cv. Tatra</strain>
        <tissue evidence="2">Young leaves</tissue>
    </source>
</reference>
<organism evidence="2 3">
    <name type="scientific">Trifolium pratense</name>
    <name type="common">Red clover</name>
    <dbReference type="NCBI Taxonomy" id="57577"/>
    <lineage>
        <taxon>Eukaryota</taxon>
        <taxon>Viridiplantae</taxon>
        <taxon>Streptophyta</taxon>
        <taxon>Embryophyta</taxon>
        <taxon>Tracheophyta</taxon>
        <taxon>Spermatophyta</taxon>
        <taxon>Magnoliopsida</taxon>
        <taxon>eudicotyledons</taxon>
        <taxon>Gunneridae</taxon>
        <taxon>Pentapetalae</taxon>
        <taxon>rosids</taxon>
        <taxon>fabids</taxon>
        <taxon>Fabales</taxon>
        <taxon>Fabaceae</taxon>
        <taxon>Papilionoideae</taxon>
        <taxon>50 kb inversion clade</taxon>
        <taxon>NPAAA clade</taxon>
        <taxon>Hologalegina</taxon>
        <taxon>IRL clade</taxon>
        <taxon>Trifolieae</taxon>
        <taxon>Trifolium</taxon>
    </lineage>
</organism>
<gene>
    <name evidence="2" type="ORF">L195_g061158</name>
</gene>
<name>A0A2K3K855_TRIPR</name>
<feature type="non-terminal residue" evidence="2">
    <location>
        <position position="59"/>
    </location>
</feature>
<proteinExistence type="predicted"/>
<reference evidence="2 3" key="2">
    <citation type="journal article" date="2017" name="Front. Plant Sci.">
        <title>Gene Classification and Mining of Molecular Markers Useful in Red Clover (Trifolium pratense) Breeding.</title>
        <authorList>
            <person name="Istvanek J."/>
            <person name="Dluhosova J."/>
            <person name="Dluhos P."/>
            <person name="Patkova L."/>
            <person name="Nedelnik J."/>
            <person name="Repkova J."/>
        </authorList>
    </citation>
    <scope>NUCLEOTIDE SEQUENCE [LARGE SCALE GENOMIC DNA]</scope>
    <source>
        <strain evidence="3">cv. Tatra</strain>
        <tissue evidence="2">Young leaves</tissue>
    </source>
</reference>